<gene>
    <name evidence="1" type="ORF">L1987_64269</name>
</gene>
<comment type="caution">
    <text evidence="1">The sequence shown here is derived from an EMBL/GenBank/DDBJ whole genome shotgun (WGS) entry which is preliminary data.</text>
</comment>
<sequence length="100" mass="10699">MRFMPLSPPVVEPVVIEQQNSAPMEPTSTGQNGMISDIAITVRPSVSLGSTLVPQALLKLKGQLNEVIKDQGGCSKVVEVVEDAEVASETDESSRFMKLS</sequence>
<dbReference type="EMBL" id="CM042038">
    <property type="protein sequence ID" value="KAI3733053.1"/>
    <property type="molecule type" value="Genomic_DNA"/>
</dbReference>
<keyword evidence="2" id="KW-1185">Reference proteome</keyword>
<proteinExistence type="predicted"/>
<reference evidence="2" key="1">
    <citation type="journal article" date="2022" name="Mol. Ecol. Resour.">
        <title>The genomes of chicory, endive, great burdock and yacon provide insights into Asteraceae palaeo-polyploidization history and plant inulin production.</title>
        <authorList>
            <person name="Fan W."/>
            <person name="Wang S."/>
            <person name="Wang H."/>
            <person name="Wang A."/>
            <person name="Jiang F."/>
            <person name="Liu H."/>
            <person name="Zhao H."/>
            <person name="Xu D."/>
            <person name="Zhang Y."/>
        </authorList>
    </citation>
    <scope>NUCLEOTIDE SEQUENCE [LARGE SCALE GENOMIC DNA]</scope>
    <source>
        <strain evidence="2">cv. Yunnan</strain>
    </source>
</reference>
<evidence type="ECO:0000313" key="2">
    <source>
        <dbReference type="Proteomes" id="UP001056120"/>
    </source>
</evidence>
<organism evidence="1 2">
    <name type="scientific">Smallanthus sonchifolius</name>
    <dbReference type="NCBI Taxonomy" id="185202"/>
    <lineage>
        <taxon>Eukaryota</taxon>
        <taxon>Viridiplantae</taxon>
        <taxon>Streptophyta</taxon>
        <taxon>Embryophyta</taxon>
        <taxon>Tracheophyta</taxon>
        <taxon>Spermatophyta</taxon>
        <taxon>Magnoliopsida</taxon>
        <taxon>eudicotyledons</taxon>
        <taxon>Gunneridae</taxon>
        <taxon>Pentapetalae</taxon>
        <taxon>asterids</taxon>
        <taxon>campanulids</taxon>
        <taxon>Asterales</taxon>
        <taxon>Asteraceae</taxon>
        <taxon>Asteroideae</taxon>
        <taxon>Heliantheae alliance</taxon>
        <taxon>Millerieae</taxon>
        <taxon>Smallanthus</taxon>
    </lineage>
</organism>
<accession>A0ACB9CFW8</accession>
<reference evidence="1 2" key="2">
    <citation type="journal article" date="2022" name="Mol. Ecol. Resour.">
        <title>The genomes of chicory, endive, great burdock and yacon provide insights into Asteraceae paleo-polyploidization history and plant inulin production.</title>
        <authorList>
            <person name="Fan W."/>
            <person name="Wang S."/>
            <person name="Wang H."/>
            <person name="Wang A."/>
            <person name="Jiang F."/>
            <person name="Liu H."/>
            <person name="Zhao H."/>
            <person name="Xu D."/>
            <person name="Zhang Y."/>
        </authorList>
    </citation>
    <scope>NUCLEOTIDE SEQUENCE [LARGE SCALE GENOMIC DNA]</scope>
    <source>
        <strain evidence="2">cv. Yunnan</strain>
        <tissue evidence="1">Leaves</tissue>
    </source>
</reference>
<dbReference type="Proteomes" id="UP001056120">
    <property type="component" value="Linkage Group LG21"/>
</dbReference>
<protein>
    <submittedName>
        <fullName evidence="1">Uncharacterized protein</fullName>
    </submittedName>
</protein>
<name>A0ACB9CFW8_9ASTR</name>
<evidence type="ECO:0000313" key="1">
    <source>
        <dbReference type="EMBL" id="KAI3733053.1"/>
    </source>
</evidence>